<sequence length="106" mass="11880">MVINKKAKERFLASRLTKLDLRKMAHLSKPKTSEIKSLFSTGSVFVDTLTGEKGILATWGGLGGVVGLRKFSKAILELLFIPRGINIMIRIIKKLVGEKLKEYFFV</sequence>
<dbReference type="STRING" id="1618345.UT18_C0009G0051"/>
<dbReference type="AlphaFoldDB" id="A0A0G0M2V5"/>
<dbReference type="Proteomes" id="UP000034207">
    <property type="component" value="Unassembled WGS sequence"/>
</dbReference>
<reference evidence="1 2" key="1">
    <citation type="journal article" date="2015" name="Nature">
        <title>rRNA introns, odd ribosomes, and small enigmatic genomes across a large radiation of phyla.</title>
        <authorList>
            <person name="Brown C.T."/>
            <person name="Hug L.A."/>
            <person name="Thomas B.C."/>
            <person name="Sharon I."/>
            <person name="Castelle C.J."/>
            <person name="Singh A."/>
            <person name="Wilkins M.J."/>
            <person name="Williams K.H."/>
            <person name="Banfield J.F."/>
        </authorList>
    </citation>
    <scope>NUCLEOTIDE SEQUENCE [LARGE SCALE GENOMIC DNA]</scope>
</reference>
<dbReference type="EMBL" id="LBVV01000009">
    <property type="protein sequence ID" value="KKQ94640.1"/>
    <property type="molecule type" value="Genomic_DNA"/>
</dbReference>
<evidence type="ECO:0000313" key="2">
    <source>
        <dbReference type="Proteomes" id="UP000034207"/>
    </source>
</evidence>
<evidence type="ECO:0000313" key="1">
    <source>
        <dbReference type="EMBL" id="KKQ94640.1"/>
    </source>
</evidence>
<accession>A0A0G0M2V5</accession>
<comment type="caution">
    <text evidence="1">The sequence shown here is derived from an EMBL/GenBank/DDBJ whole genome shotgun (WGS) entry which is preliminary data.</text>
</comment>
<proteinExistence type="predicted"/>
<name>A0A0G0M2V5_UNCC2</name>
<organism evidence="1 2">
    <name type="scientific">candidate division CPR2 bacterium GW2011_GWC2_39_10</name>
    <dbReference type="NCBI Taxonomy" id="1618345"/>
    <lineage>
        <taxon>Bacteria</taxon>
        <taxon>Bacteria division CPR2</taxon>
    </lineage>
</organism>
<gene>
    <name evidence="1" type="ORF">UT18_C0009G0051</name>
</gene>
<protein>
    <submittedName>
        <fullName evidence="1">Uncharacterized protein</fullName>
    </submittedName>
</protein>